<organism evidence="7">
    <name type="scientific">Salmonella enteritidis</name>
    <dbReference type="NCBI Taxonomy" id="149539"/>
    <lineage>
        <taxon>Bacteria</taxon>
        <taxon>Pseudomonadati</taxon>
        <taxon>Pseudomonadota</taxon>
        <taxon>Gammaproteobacteria</taxon>
        <taxon>Enterobacterales</taxon>
        <taxon>Enterobacteriaceae</taxon>
        <taxon>Salmonella</taxon>
    </lineage>
</organism>
<keyword evidence="4 5" id="KW-0472">Membrane</keyword>
<dbReference type="InterPro" id="IPR032710">
    <property type="entry name" value="NTF2-like_dom_sf"/>
</dbReference>
<reference evidence="7" key="1">
    <citation type="journal article" date="2018" name="Genome Biol.">
        <title>SKESA: strategic k-mer extension for scrupulous assemblies.</title>
        <authorList>
            <person name="Souvorov A."/>
            <person name="Agarwala R."/>
            <person name="Lipman D.J."/>
        </authorList>
    </citation>
    <scope>NUCLEOTIDE SEQUENCE</scope>
    <source>
        <strain evidence="7">ILBSalm5410231</strain>
    </source>
</reference>
<evidence type="ECO:0000256" key="5">
    <source>
        <dbReference type="SAM" id="Phobius"/>
    </source>
</evidence>
<proteinExistence type="predicted"/>
<evidence type="ECO:0000256" key="1">
    <source>
        <dbReference type="ARBA" id="ARBA00004167"/>
    </source>
</evidence>
<dbReference type="PIRSF" id="PIRSF003299">
    <property type="entry name" value="VirB8_PtlE"/>
    <property type="match status" value="1"/>
</dbReference>
<reference evidence="7" key="2">
    <citation type="submission" date="2019-02" db="EMBL/GenBank/DDBJ databases">
        <authorList>
            <consortium name="NCBI Pathogen Detection Project"/>
        </authorList>
    </citation>
    <scope>NUCLEOTIDE SEQUENCE</scope>
    <source>
        <strain evidence="7">ILBSalm5410231</strain>
    </source>
</reference>
<dbReference type="GO" id="GO:0016020">
    <property type="term" value="C:membrane"/>
    <property type="evidence" value="ECO:0007669"/>
    <property type="project" value="UniProtKB-SubCell"/>
</dbReference>
<accession>A0A6X9FL21</accession>
<dbReference type="InterPro" id="IPR026264">
    <property type="entry name" value="VirB8/PtlE"/>
</dbReference>
<protein>
    <submittedName>
        <fullName evidence="7">Type IV secretion system protein</fullName>
    </submittedName>
</protein>
<dbReference type="InterPro" id="IPR007430">
    <property type="entry name" value="VirB8"/>
</dbReference>
<evidence type="ECO:0000256" key="2">
    <source>
        <dbReference type="ARBA" id="ARBA00022692"/>
    </source>
</evidence>
<evidence type="ECO:0000256" key="3">
    <source>
        <dbReference type="ARBA" id="ARBA00022989"/>
    </source>
</evidence>
<dbReference type="RefSeq" id="WP_097546877.1">
    <property type="nucleotide sequence ID" value="NZ_NQUZ01000014.1"/>
</dbReference>
<evidence type="ECO:0000313" key="7">
    <source>
        <dbReference type="EMBL" id="HAB2498254.1"/>
    </source>
</evidence>
<evidence type="ECO:0000256" key="4">
    <source>
        <dbReference type="ARBA" id="ARBA00023136"/>
    </source>
</evidence>
<keyword evidence="3 5" id="KW-1133">Transmembrane helix</keyword>
<keyword evidence="2 5" id="KW-0812">Transmembrane</keyword>
<dbReference type="SUPFAM" id="SSF54427">
    <property type="entry name" value="NTF2-like"/>
    <property type="match status" value="1"/>
</dbReference>
<feature type="transmembrane region" description="Helical" evidence="5">
    <location>
        <begin position="30"/>
        <end position="54"/>
    </location>
</feature>
<name>A0A6X9FL21_SALEN</name>
<dbReference type="Pfam" id="PF04335">
    <property type="entry name" value="VirB8"/>
    <property type="match status" value="1"/>
</dbReference>
<dbReference type="AlphaFoldDB" id="A0A6X9FL21"/>
<gene>
    <name evidence="7" type="ORF">GJE69_23170</name>
</gene>
<dbReference type="GO" id="GO:0030255">
    <property type="term" value="P:protein secretion by the type IV secretion system"/>
    <property type="evidence" value="ECO:0007669"/>
    <property type="project" value="InterPro"/>
</dbReference>
<evidence type="ECO:0000259" key="6">
    <source>
        <dbReference type="Pfam" id="PF04335"/>
    </source>
</evidence>
<feature type="domain" description="Bacterial virulence protein VirB8" evidence="6">
    <location>
        <begin position="12"/>
        <end position="224"/>
    </location>
</feature>
<dbReference type="EMBL" id="DAAGCU010000024">
    <property type="protein sequence ID" value="HAB2498254.1"/>
    <property type="molecule type" value="Genomic_DNA"/>
</dbReference>
<comment type="subcellular location">
    <subcellularLocation>
        <location evidence="1">Membrane</location>
        <topology evidence="1">Single-pass membrane protein</topology>
    </subcellularLocation>
</comment>
<dbReference type="CDD" id="cd16424">
    <property type="entry name" value="VirB8"/>
    <property type="match status" value="1"/>
</dbReference>
<dbReference type="Gene3D" id="3.10.450.230">
    <property type="entry name" value="VirB8 protein"/>
    <property type="match status" value="1"/>
</dbReference>
<sequence>MSEKIEKKIETAKSFERQLYAENERSKKNAWCVAAAAVLLSLCLGTAICVLVPLKEKELAIVAVGEKTGRTELITQVKQEKILQSEALGRYFVNTYITLREGYNYPSLQYDYETVQLYSSNTVKDDYLRLYNSDMAPDKIYHNNGSYVAVDVISNIISDATAPDKLASVRFKKTTRNFTTGQVSVSYWTARVTYRFEPERSVKSSSRELNPLGFTVTSYQTDREVRGE</sequence>
<comment type="caution">
    <text evidence="7">The sequence shown here is derived from an EMBL/GenBank/DDBJ whole genome shotgun (WGS) entry which is preliminary data.</text>
</comment>